<dbReference type="Proteomes" id="UP000094112">
    <property type="component" value="Unassembled WGS sequence"/>
</dbReference>
<dbReference type="GO" id="GO:0005524">
    <property type="term" value="F:ATP binding"/>
    <property type="evidence" value="ECO:0007669"/>
    <property type="project" value="UniProtKB-KW"/>
</dbReference>
<evidence type="ECO:0000256" key="3">
    <source>
        <dbReference type="ARBA" id="ARBA00022490"/>
    </source>
</evidence>
<dbReference type="Pfam" id="PF00069">
    <property type="entry name" value="Pkinase"/>
    <property type="match status" value="1"/>
</dbReference>
<evidence type="ECO:0000256" key="6">
    <source>
        <dbReference type="ARBA" id="ARBA00022679"/>
    </source>
</evidence>
<feature type="compositionally biased region" description="Polar residues" evidence="13">
    <location>
        <begin position="634"/>
        <end position="646"/>
    </location>
</feature>
<evidence type="ECO:0000256" key="1">
    <source>
        <dbReference type="ARBA" id="ARBA00004134"/>
    </source>
</evidence>
<dbReference type="STRING" id="683960.A0A1E3NX97"/>
<comment type="catalytic activity">
    <reaction evidence="10">
        <text>L-threonyl-[protein] + ATP = O-phospho-L-threonyl-[protein] + ADP + H(+)</text>
        <dbReference type="Rhea" id="RHEA:46608"/>
        <dbReference type="Rhea" id="RHEA-COMP:11060"/>
        <dbReference type="Rhea" id="RHEA-COMP:11605"/>
        <dbReference type="ChEBI" id="CHEBI:15378"/>
        <dbReference type="ChEBI" id="CHEBI:30013"/>
        <dbReference type="ChEBI" id="CHEBI:30616"/>
        <dbReference type="ChEBI" id="CHEBI:61977"/>
        <dbReference type="ChEBI" id="CHEBI:456216"/>
        <dbReference type="EC" id="2.7.11.1"/>
    </reaction>
</comment>
<evidence type="ECO:0000256" key="11">
    <source>
        <dbReference type="ARBA" id="ARBA00048679"/>
    </source>
</evidence>
<feature type="region of interest" description="Disordered" evidence="13">
    <location>
        <begin position="684"/>
        <end position="752"/>
    </location>
</feature>
<organism evidence="15 16">
    <name type="scientific">Wickerhamomyces anomalus (strain ATCC 58044 / CBS 1984 / NCYC 433 / NRRL Y-366-8)</name>
    <name type="common">Yeast</name>
    <name type="synonym">Hansenula anomala</name>
    <dbReference type="NCBI Taxonomy" id="683960"/>
    <lineage>
        <taxon>Eukaryota</taxon>
        <taxon>Fungi</taxon>
        <taxon>Dikarya</taxon>
        <taxon>Ascomycota</taxon>
        <taxon>Saccharomycotina</taxon>
        <taxon>Saccharomycetes</taxon>
        <taxon>Phaffomycetales</taxon>
        <taxon>Wickerhamomycetaceae</taxon>
        <taxon>Wickerhamomyces</taxon>
    </lineage>
</organism>
<keyword evidence="16" id="KW-1185">Reference proteome</keyword>
<evidence type="ECO:0000259" key="14">
    <source>
        <dbReference type="PROSITE" id="PS50011"/>
    </source>
</evidence>
<dbReference type="GeneID" id="30201465"/>
<evidence type="ECO:0000313" key="15">
    <source>
        <dbReference type="EMBL" id="ODQ57764.1"/>
    </source>
</evidence>
<dbReference type="SUPFAM" id="SSF56112">
    <property type="entry name" value="Protein kinase-like (PK-like)"/>
    <property type="match status" value="1"/>
</dbReference>
<dbReference type="InterPro" id="IPR000719">
    <property type="entry name" value="Prot_kinase_dom"/>
</dbReference>
<evidence type="ECO:0000256" key="10">
    <source>
        <dbReference type="ARBA" id="ARBA00047899"/>
    </source>
</evidence>
<dbReference type="OrthoDB" id="2018507at2759"/>
<evidence type="ECO:0000256" key="5">
    <source>
        <dbReference type="ARBA" id="ARBA00022553"/>
    </source>
</evidence>
<feature type="compositionally biased region" description="Polar residues" evidence="13">
    <location>
        <begin position="346"/>
        <end position="390"/>
    </location>
</feature>
<dbReference type="AlphaFoldDB" id="A0A1E3NX97"/>
<feature type="domain" description="Protein kinase" evidence="14">
    <location>
        <begin position="23"/>
        <end position="308"/>
    </location>
</feature>
<dbReference type="GO" id="GO:2000369">
    <property type="term" value="P:regulation of clathrin-dependent endocytosis"/>
    <property type="evidence" value="ECO:0007669"/>
    <property type="project" value="UniProtKB-ARBA"/>
</dbReference>
<keyword evidence="7" id="KW-0547">Nucleotide-binding</keyword>
<evidence type="ECO:0000256" key="7">
    <source>
        <dbReference type="ARBA" id="ARBA00022741"/>
    </source>
</evidence>
<keyword evidence="8" id="KW-0418">Kinase</keyword>
<dbReference type="GO" id="GO:0000147">
    <property type="term" value="P:actin cortical patch assembly"/>
    <property type="evidence" value="ECO:0007669"/>
    <property type="project" value="TreeGrafter"/>
</dbReference>
<dbReference type="PANTHER" id="PTHR22967">
    <property type="entry name" value="SERINE/THREONINE PROTEIN KINASE"/>
    <property type="match status" value="1"/>
</dbReference>
<dbReference type="GO" id="GO:0004674">
    <property type="term" value="F:protein serine/threonine kinase activity"/>
    <property type="evidence" value="ECO:0007669"/>
    <property type="project" value="UniProtKB-KW"/>
</dbReference>
<comment type="subunit">
    <text evidence="12">Interacts with ABP1, which is required for proper actin patch localization.</text>
</comment>
<dbReference type="Gene3D" id="1.10.510.10">
    <property type="entry name" value="Transferase(Phosphotransferase) domain 1"/>
    <property type="match status" value="1"/>
</dbReference>
<evidence type="ECO:0000313" key="16">
    <source>
        <dbReference type="Proteomes" id="UP000094112"/>
    </source>
</evidence>
<accession>A0A1E3NX97</accession>
<comment type="catalytic activity">
    <reaction evidence="11">
        <text>L-seryl-[protein] + ATP = O-phospho-L-seryl-[protein] + ADP + H(+)</text>
        <dbReference type="Rhea" id="RHEA:17989"/>
        <dbReference type="Rhea" id="RHEA-COMP:9863"/>
        <dbReference type="Rhea" id="RHEA-COMP:11604"/>
        <dbReference type="ChEBI" id="CHEBI:15378"/>
        <dbReference type="ChEBI" id="CHEBI:29999"/>
        <dbReference type="ChEBI" id="CHEBI:30616"/>
        <dbReference type="ChEBI" id="CHEBI:83421"/>
        <dbReference type="ChEBI" id="CHEBI:456216"/>
        <dbReference type="EC" id="2.7.11.1"/>
    </reaction>
</comment>
<keyword evidence="3" id="KW-0963">Cytoplasm</keyword>
<feature type="compositionally biased region" description="Low complexity" evidence="13">
    <location>
        <begin position="422"/>
        <end position="443"/>
    </location>
</feature>
<feature type="compositionally biased region" description="Low complexity" evidence="13">
    <location>
        <begin position="614"/>
        <end position="626"/>
    </location>
</feature>
<evidence type="ECO:0000256" key="2">
    <source>
        <dbReference type="ARBA" id="ARBA00012513"/>
    </source>
</evidence>
<evidence type="ECO:0000256" key="9">
    <source>
        <dbReference type="ARBA" id="ARBA00022840"/>
    </source>
</evidence>
<feature type="compositionally biased region" description="Polar residues" evidence="13">
    <location>
        <begin position="733"/>
        <end position="745"/>
    </location>
</feature>
<dbReference type="EC" id="2.7.11.1" evidence="2"/>
<evidence type="ECO:0000256" key="4">
    <source>
        <dbReference type="ARBA" id="ARBA00022527"/>
    </source>
</evidence>
<dbReference type="RefSeq" id="XP_019036971.1">
    <property type="nucleotide sequence ID" value="XM_019184219.1"/>
</dbReference>
<comment type="subcellular location">
    <subcellularLocation>
        <location evidence="1">Cytoplasm</location>
        <location evidence="1">Cytoskeleton</location>
        <location evidence="1">Actin patch</location>
    </subcellularLocation>
</comment>
<feature type="region of interest" description="Disordered" evidence="13">
    <location>
        <begin position="601"/>
        <end position="652"/>
    </location>
</feature>
<sequence length="829" mass="92075">MSGTIPPNAYKPGTVLTVGSHTAIIVKYVSEGGFAHVYKVEISPKENETSIACLKRVAVPDKVSLNILRAEVDSMKRVKGHRHVVSYIDSHAARMPTGPGYEVFVLMEYCANKGLIDFMNTRLENRLREDEVLRIMGEVTEGVANMHALDPPLIHRDIKIENVLISGNGDYKLCDFGSASPVLRPPRDADEFAILQNDVLRNTTAQYRAPEMIDLYRGLPVDEKSDIWALGIFLYKLCYYTTPFEEKGELAILHATFSFPKYPVYSERLKNLISVLLREDPRRRPNAYQTLEEVCKMRSVPMPIDDFTKRKNITSATFNPKVHPTKIPLPQPSYQAQPQAHAQPQILSQSSNTTDASILPRSTVSSTQLQQSNNLRPLKQLNTEMVNVSLSPGKKDPFADIDTSNFLKSKSTSPQPPPKPARPTSSSQIYSNNPSNSNLHANNLSKSVGNLSIYDTKKESKPPIPAKPKYVDSIVQTVDQDEVKLKTEARLKNQSRPLAPKKRPQSMYVLPSQAKSFEKSPAEKNGETNELKRIITGLSSQSNTVELSPGGNHINSNVDFLKNLERQDSGKVWSKQHTGESVNSLRRISTGSKKVGALIGHFTGKLSRSHSRSQSRSQSRTSSRASSIHEASGVYSTHTGNSTKFRSSSESIEEEIIIPEENRKTLNRSSSIQRRVQALLNRNNDPPVVKTAKGYGNDEDNKADVDADGFKKPSVIKRKPPVPTKKIIPSTPPLSAQSTPSTITRTPKPLKETEIYSPSTLKKSAPPIKPKKPLHLKTLAVNSEGDDDKSRLDVTLKVHSKKNSISSEISLPDIDDLEKDFNERYPSAV</sequence>
<dbReference type="GO" id="GO:0007015">
    <property type="term" value="P:actin filament organization"/>
    <property type="evidence" value="ECO:0007669"/>
    <property type="project" value="TreeGrafter"/>
</dbReference>
<evidence type="ECO:0000256" key="12">
    <source>
        <dbReference type="ARBA" id="ARBA00065090"/>
    </source>
</evidence>
<keyword evidence="5" id="KW-0597">Phosphoprotein</keyword>
<protein>
    <recommendedName>
        <fullName evidence="2">non-specific serine/threonine protein kinase</fullName>
        <ecNumber evidence="2">2.7.11.1</ecNumber>
    </recommendedName>
</protein>
<keyword evidence="9" id="KW-0067">ATP-binding</keyword>
<dbReference type="InterPro" id="IPR008271">
    <property type="entry name" value="Ser/Thr_kinase_AS"/>
</dbReference>
<gene>
    <name evidence="15" type="ORF">WICANDRAFT_70833</name>
</gene>
<dbReference type="FunFam" id="1.10.510.10:FF:000441">
    <property type="entry name" value="Serine/threonine protein kinase"/>
    <property type="match status" value="1"/>
</dbReference>
<dbReference type="PROSITE" id="PS00108">
    <property type="entry name" value="PROTEIN_KINASE_ST"/>
    <property type="match status" value="1"/>
</dbReference>
<reference evidence="15 16" key="1">
    <citation type="journal article" date="2016" name="Proc. Natl. Acad. Sci. U.S.A.">
        <title>Comparative genomics of biotechnologically important yeasts.</title>
        <authorList>
            <person name="Riley R."/>
            <person name="Haridas S."/>
            <person name="Wolfe K.H."/>
            <person name="Lopes M.R."/>
            <person name="Hittinger C.T."/>
            <person name="Goeker M."/>
            <person name="Salamov A.A."/>
            <person name="Wisecaver J.H."/>
            <person name="Long T.M."/>
            <person name="Calvey C.H."/>
            <person name="Aerts A.L."/>
            <person name="Barry K.W."/>
            <person name="Choi C."/>
            <person name="Clum A."/>
            <person name="Coughlan A.Y."/>
            <person name="Deshpande S."/>
            <person name="Douglass A.P."/>
            <person name="Hanson S.J."/>
            <person name="Klenk H.-P."/>
            <person name="LaButti K.M."/>
            <person name="Lapidus A."/>
            <person name="Lindquist E.A."/>
            <person name="Lipzen A.M."/>
            <person name="Meier-Kolthoff J.P."/>
            <person name="Ohm R.A."/>
            <person name="Otillar R.P."/>
            <person name="Pangilinan J.L."/>
            <person name="Peng Y."/>
            <person name="Rokas A."/>
            <person name="Rosa C.A."/>
            <person name="Scheuner C."/>
            <person name="Sibirny A.A."/>
            <person name="Slot J.C."/>
            <person name="Stielow J.B."/>
            <person name="Sun H."/>
            <person name="Kurtzman C.P."/>
            <person name="Blackwell M."/>
            <person name="Grigoriev I.V."/>
            <person name="Jeffries T.W."/>
        </authorList>
    </citation>
    <scope>NUCLEOTIDE SEQUENCE [LARGE SCALE GENOMIC DNA]</scope>
    <source>
        <strain evidence="16">ATCC 58044 / CBS 1984 / NCYC 433 / NRRL Y-366-8</strain>
    </source>
</reference>
<dbReference type="InterPro" id="IPR011009">
    <property type="entry name" value="Kinase-like_dom_sf"/>
</dbReference>
<proteinExistence type="predicted"/>
<feature type="compositionally biased region" description="Low complexity" evidence="13">
    <location>
        <begin position="332"/>
        <end position="345"/>
    </location>
</feature>
<name>A0A1E3NX97_WICAA</name>
<dbReference type="SMART" id="SM00220">
    <property type="entry name" value="S_TKc"/>
    <property type="match status" value="1"/>
</dbReference>
<evidence type="ECO:0000256" key="13">
    <source>
        <dbReference type="SAM" id="MobiDB-lite"/>
    </source>
</evidence>
<dbReference type="PANTHER" id="PTHR22967:SF57">
    <property type="entry name" value="AUXILIN, ISOFORM A-RELATED"/>
    <property type="match status" value="1"/>
</dbReference>
<evidence type="ECO:0000256" key="8">
    <source>
        <dbReference type="ARBA" id="ARBA00022777"/>
    </source>
</evidence>
<feature type="compositionally biased region" description="Basic and acidic residues" evidence="13">
    <location>
        <begin position="699"/>
        <end position="711"/>
    </location>
</feature>
<feature type="region of interest" description="Disordered" evidence="13">
    <location>
        <begin position="318"/>
        <end position="443"/>
    </location>
</feature>
<keyword evidence="4" id="KW-0723">Serine/threonine-protein kinase</keyword>
<dbReference type="PROSITE" id="PS50011">
    <property type="entry name" value="PROTEIN_KINASE_DOM"/>
    <property type="match status" value="1"/>
</dbReference>
<dbReference type="EMBL" id="KV454213">
    <property type="protein sequence ID" value="ODQ57764.1"/>
    <property type="molecule type" value="Genomic_DNA"/>
</dbReference>
<dbReference type="GO" id="GO:0030479">
    <property type="term" value="C:actin cortical patch"/>
    <property type="evidence" value="ECO:0007669"/>
    <property type="project" value="UniProtKB-SubCell"/>
</dbReference>
<keyword evidence="6" id="KW-0808">Transferase</keyword>
<dbReference type="CDD" id="cd14037">
    <property type="entry name" value="STKc_NAK_like"/>
    <property type="match status" value="1"/>
</dbReference>